<organism evidence="2">
    <name type="scientific">Fusarium oxysporum f. sp. vasinfectum 25433</name>
    <dbReference type="NCBI Taxonomy" id="1089449"/>
    <lineage>
        <taxon>Eukaryota</taxon>
        <taxon>Fungi</taxon>
        <taxon>Dikarya</taxon>
        <taxon>Ascomycota</taxon>
        <taxon>Pezizomycotina</taxon>
        <taxon>Sordariomycetes</taxon>
        <taxon>Hypocreomycetidae</taxon>
        <taxon>Hypocreales</taxon>
        <taxon>Nectriaceae</taxon>
        <taxon>Fusarium</taxon>
        <taxon>Fusarium oxysporum species complex</taxon>
    </lineage>
</organism>
<reference evidence="2" key="1">
    <citation type="submission" date="2011-11" db="EMBL/GenBank/DDBJ databases">
        <title>The Genome Sequence of Fusarium oxysporum Cotton.</title>
        <authorList>
            <consortium name="The Broad Institute Genome Sequencing Platform"/>
            <person name="Ma L.-J."/>
            <person name="Gale L.R."/>
            <person name="Schwartz D.C."/>
            <person name="Zhou S."/>
            <person name="Corby-Kistler H."/>
            <person name="Young S.K."/>
            <person name="Zeng Q."/>
            <person name="Gargeya S."/>
            <person name="Fitzgerald M."/>
            <person name="Haas B."/>
            <person name="Abouelleil A."/>
            <person name="Alvarado L."/>
            <person name="Arachchi H.M."/>
            <person name="Berlin A."/>
            <person name="Brown A."/>
            <person name="Chapman S.B."/>
            <person name="Chen Z."/>
            <person name="Dunbar C."/>
            <person name="Freedman E."/>
            <person name="Gearin G."/>
            <person name="Goldberg J."/>
            <person name="Griggs A."/>
            <person name="Gujja S."/>
            <person name="Heiman D."/>
            <person name="Howarth C."/>
            <person name="Larson L."/>
            <person name="Lui A."/>
            <person name="MacDonald P.J.P."/>
            <person name="Montmayeur A."/>
            <person name="Murphy C."/>
            <person name="Neiman D."/>
            <person name="Pearson M."/>
            <person name="Priest M."/>
            <person name="Roberts A."/>
            <person name="Saif S."/>
            <person name="Shea T."/>
            <person name="Shenoy N."/>
            <person name="Sisk P."/>
            <person name="Stolte C."/>
            <person name="Sykes S."/>
            <person name="Wortman J."/>
            <person name="Nusbaum C."/>
            <person name="Birren B."/>
        </authorList>
    </citation>
    <scope>NUCLEOTIDE SEQUENCE [LARGE SCALE GENOMIC DNA]</scope>
    <source>
        <strain evidence="2">25433</strain>
    </source>
</reference>
<feature type="compositionally biased region" description="Acidic residues" evidence="1">
    <location>
        <begin position="468"/>
        <end position="479"/>
    </location>
</feature>
<protein>
    <submittedName>
        <fullName evidence="2">Uncharacterized protein</fullName>
    </submittedName>
</protein>
<name>X0KIA0_FUSOX</name>
<sequence length="495" mass="54555">MNLSSKVPRDVPDFRWSYDDNQFEDILLRPYLEENIRPPPFVEEADTVNLPRGPGLEPESHTFVCGNPESAAVYVQSSLRFKVSVRNNRMSVMQLYKCIKELDISSRHVALALQEVGTSNPCSKTDTYFESLCATGAASKIYAKLPGAQVNLQAMSLRVSKAKWWQSMRAPLSNRLQTIMSCIAYFETGALDVDPKDLGEHTFAVCHATSIFVASRLLDDPIDDTLQYSVERIVGNVGKPGLSFLITPPDPKSQNVNPSSWRLINHEKYNGKVQDSFHGTSFHLSFTGYEYPLGVGQRSGRDVPAYLLETAISVYDKDEWIADLDILTSSKHWKKVSASSCPHAPGALDPSPDLSLISVDSWLEILDPPPNGQHAVIRASGNPIARLATAALALQKSRKVLILPPNVCWGCQGSSFVSAQNSATELPLENAVTLKPSFQAIDDSKVYGESESEGEGMDREIDRSSEDSSSDDLDDDEMDGRENADATEIGVFLIY</sequence>
<dbReference type="HOGENOM" id="CLU_550988_0_0_1"/>
<dbReference type="AlphaFoldDB" id="X0KIA0"/>
<accession>X0KIA0</accession>
<dbReference type="Proteomes" id="UP000030701">
    <property type="component" value="Unassembled WGS sequence"/>
</dbReference>
<dbReference type="OrthoDB" id="5354164at2759"/>
<gene>
    <name evidence="2" type="ORF">FOTG_18304</name>
</gene>
<feature type="compositionally biased region" description="Basic and acidic residues" evidence="1">
    <location>
        <begin position="456"/>
        <end position="466"/>
    </location>
</feature>
<feature type="region of interest" description="Disordered" evidence="1">
    <location>
        <begin position="443"/>
        <end position="490"/>
    </location>
</feature>
<proteinExistence type="predicted"/>
<reference evidence="2" key="2">
    <citation type="submission" date="2012-05" db="EMBL/GenBank/DDBJ databases">
        <title>The Genome Annotation of Fusarium oxysporum Cotton.</title>
        <authorList>
            <consortium name="The Broad Institute Genomics Platform"/>
            <person name="Ma L.-J."/>
            <person name="Corby-Kistler H."/>
            <person name="Broz K."/>
            <person name="Gale L.R."/>
            <person name="Jonkers W."/>
            <person name="O'Donnell K."/>
            <person name="Ploetz R."/>
            <person name="Steinberg C."/>
            <person name="Schwartz D.C."/>
            <person name="VanEtten H."/>
            <person name="Zhou S."/>
            <person name="Young S.K."/>
            <person name="Zeng Q."/>
            <person name="Gargeya S."/>
            <person name="Fitzgerald M."/>
            <person name="Abouelleil A."/>
            <person name="Alvarado L."/>
            <person name="Chapman S.B."/>
            <person name="Gainer-Dewar J."/>
            <person name="Goldberg J."/>
            <person name="Griggs A."/>
            <person name="Gujja S."/>
            <person name="Hansen M."/>
            <person name="Howarth C."/>
            <person name="Imamovic A."/>
            <person name="Ireland A."/>
            <person name="Larimer J."/>
            <person name="McCowan C."/>
            <person name="Murphy C."/>
            <person name="Pearson M."/>
            <person name="Poon T.W."/>
            <person name="Priest M."/>
            <person name="Roberts A."/>
            <person name="Saif S."/>
            <person name="Shea T."/>
            <person name="Sykes S."/>
            <person name="Wortman J."/>
            <person name="Nusbaum C."/>
            <person name="Birren B."/>
        </authorList>
    </citation>
    <scope>NUCLEOTIDE SEQUENCE</scope>
    <source>
        <strain evidence="2">25433</strain>
    </source>
</reference>
<evidence type="ECO:0000256" key="1">
    <source>
        <dbReference type="SAM" id="MobiDB-lite"/>
    </source>
</evidence>
<evidence type="ECO:0000313" key="2">
    <source>
        <dbReference type="EMBL" id="EXM13238.1"/>
    </source>
</evidence>
<dbReference type="EMBL" id="JH658162">
    <property type="protein sequence ID" value="EXM13238.1"/>
    <property type="molecule type" value="Genomic_DNA"/>
</dbReference>